<accession>A0A1G9YVX1</accession>
<dbReference type="EMBL" id="FNET01000036">
    <property type="protein sequence ID" value="SDN13322.1"/>
    <property type="molecule type" value="Genomic_DNA"/>
</dbReference>
<dbReference type="AlphaFoldDB" id="A0A1G9YVX1"/>
<feature type="region of interest" description="Disordered" evidence="1">
    <location>
        <begin position="136"/>
        <end position="166"/>
    </location>
</feature>
<protein>
    <submittedName>
        <fullName evidence="2">Uncharacterized protein</fullName>
    </submittedName>
</protein>
<evidence type="ECO:0000313" key="3">
    <source>
        <dbReference type="Proteomes" id="UP000199682"/>
    </source>
</evidence>
<feature type="compositionally biased region" description="Basic and acidic residues" evidence="1">
    <location>
        <begin position="145"/>
        <end position="154"/>
    </location>
</feature>
<gene>
    <name evidence="2" type="ORF">SAMN04488074_1365</name>
</gene>
<name>A0A1G9YVX1_9PSEU</name>
<dbReference type="Proteomes" id="UP000199682">
    <property type="component" value="Unassembled WGS sequence"/>
</dbReference>
<sequence length="166" mass="17659">MGDKAGVGRLIAALNGPLELMLKAREDGMRNNPSGVRRYGEARPRALPGTALAVREAMLALPSASVAEPSVRLKLTGEEPEVMAVLVAARDLLHLAYPPRDFPRDGGFGVDVYLHIFTGHLPGATSATPGTAVVAAEPRRGRRWAASDRADRRRLPGRPELPGGAK</sequence>
<evidence type="ECO:0000256" key="1">
    <source>
        <dbReference type="SAM" id="MobiDB-lite"/>
    </source>
</evidence>
<reference evidence="3" key="1">
    <citation type="submission" date="2016-10" db="EMBL/GenBank/DDBJ databases">
        <authorList>
            <person name="Varghese N."/>
            <person name="Submissions S."/>
        </authorList>
    </citation>
    <scope>NUCLEOTIDE SEQUENCE [LARGE SCALE GENOMIC DNA]</scope>
    <source>
        <strain evidence="3">DSM 44796</strain>
    </source>
</reference>
<proteinExistence type="predicted"/>
<organism evidence="2 3">
    <name type="scientific">Lentzea albidocapillata subsp. violacea</name>
    <dbReference type="NCBI Taxonomy" id="128104"/>
    <lineage>
        <taxon>Bacteria</taxon>
        <taxon>Bacillati</taxon>
        <taxon>Actinomycetota</taxon>
        <taxon>Actinomycetes</taxon>
        <taxon>Pseudonocardiales</taxon>
        <taxon>Pseudonocardiaceae</taxon>
        <taxon>Lentzea</taxon>
    </lineage>
</organism>
<evidence type="ECO:0000313" key="2">
    <source>
        <dbReference type="EMBL" id="SDN13322.1"/>
    </source>
</evidence>